<evidence type="ECO:0000259" key="8">
    <source>
        <dbReference type="PROSITE" id="PS50994"/>
    </source>
</evidence>
<dbReference type="GO" id="GO:0008270">
    <property type="term" value="F:zinc ion binding"/>
    <property type="evidence" value="ECO:0007669"/>
    <property type="project" value="UniProtKB-KW"/>
</dbReference>
<dbReference type="Pfam" id="PF14223">
    <property type="entry name" value="Retrotran_gag_2"/>
    <property type="match status" value="1"/>
</dbReference>
<evidence type="ECO:0000313" key="9">
    <source>
        <dbReference type="EMBL" id="CAL1409608.1"/>
    </source>
</evidence>
<evidence type="ECO:0000256" key="4">
    <source>
        <dbReference type="ARBA" id="ARBA00022801"/>
    </source>
</evidence>
<keyword evidence="1" id="KW-0645">Protease</keyword>
<protein>
    <recommendedName>
        <fullName evidence="11">Polyprotein</fullName>
    </recommendedName>
</protein>
<dbReference type="EMBL" id="OZ034821">
    <property type="protein sequence ID" value="CAL1409608.1"/>
    <property type="molecule type" value="Genomic_DNA"/>
</dbReference>
<feature type="region of interest" description="Disordered" evidence="6">
    <location>
        <begin position="795"/>
        <end position="857"/>
    </location>
</feature>
<dbReference type="PROSITE" id="PS50158">
    <property type="entry name" value="ZF_CCHC"/>
    <property type="match status" value="1"/>
</dbReference>
<keyword evidence="5" id="KW-0863">Zinc-finger</keyword>
<feature type="domain" description="CCHC-type" evidence="7">
    <location>
        <begin position="251"/>
        <end position="266"/>
    </location>
</feature>
<feature type="compositionally biased region" description="Low complexity" evidence="6">
    <location>
        <begin position="808"/>
        <end position="827"/>
    </location>
</feature>
<dbReference type="GO" id="GO:0006508">
    <property type="term" value="P:proteolysis"/>
    <property type="evidence" value="ECO:0007669"/>
    <property type="project" value="UniProtKB-KW"/>
</dbReference>
<keyword evidence="2" id="KW-0479">Metal-binding</keyword>
<evidence type="ECO:0000256" key="2">
    <source>
        <dbReference type="ARBA" id="ARBA00022723"/>
    </source>
</evidence>
<dbReference type="PANTHER" id="PTHR42648">
    <property type="entry name" value="TRANSPOSASE, PUTATIVE-RELATED"/>
    <property type="match status" value="1"/>
</dbReference>
<dbReference type="InterPro" id="IPR025724">
    <property type="entry name" value="GAG-pre-integrase_dom"/>
</dbReference>
<feature type="compositionally biased region" description="Low complexity" evidence="6">
    <location>
        <begin position="842"/>
        <end position="853"/>
    </location>
</feature>
<dbReference type="InterPro" id="IPR001584">
    <property type="entry name" value="Integrase_cat-core"/>
</dbReference>
<evidence type="ECO:0000256" key="3">
    <source>
        <dbReference type="ARBA" id="ARBA00022750"/>
    </source>
</evidence>
<proteinExistence type="predicted"/>
<dbReference type="Gene3D" id="3.30.420.10">
    <property type="entry name" value="Ribonuclease H-like superfamily/Ribonuclease H"/>
    <property type="match status" value="1"/>
</dbReference>
<feature type="domain" description="Integrase catalytic" evidence="8">
    <location>
        <begin position="537"/>
        <end position="703"/>
    </location>
</feature>
<dbReference type="InterPro" id="IPR039537">
    <property type="entry name" value="Retrotran_Ty1/copia-like"/>
</dbReference>
<dbReference type="Proteomes" id="UP001497516">
    <property type="component" value="Chromosome 8"/>
</dbReference>
<dbReference type="Pfam" id="PF00665">
    <property type="entry name" value="rve"/>
    <property type="match status" value="1"/>
</dbReference>
<organism evidence="9 10">
    <name type="scientific">Linum trigynum</name>
    <dbReference type="NCBI Taxonomy" id="586398"/>
    <lineage>
        <taxon>Eukaryota</taxon>
        <taxon>Viridiplantae</taxon>
        <taxon>Streptophyta</taxon>
        <taxon>Embryophyta</taxon>
        <taxon>Tracheophyta</taxon>
        <taxon>Spermatophyta</taxon>
        <taxon>Magnoliopsida</taxon>
        <taxon>eudicotyledons</taxon>
        <taxon>Gunneridae</taxon>
        <taxon>Pentapetalae</taxon>
        <taxon>rosids</taxon>
        <taxon>fabids</taxon>
        <taxon>Malpighiales</taxon>
        <taxon>Linaceae</taxon>
        <taxon>Linum</taxon>
    </lineage>
</organism>
<dbReference type="InterPro" id="IPR036875">
    <property type="entry name" value="Znf_CCHC_sf"/>
</dbReference>
<dbReference type="Pfam" id="PF07727">
    <property type="entry name" value="RVT_2"/>
    <property type="match status" value="1"/>
</dbReference>
<dbReference type="InterPro" id="IPR012337">
    <property type="entry name" value="RNaseH-like_sf"/>
</dbReference>
<dbReference type="InterPro" id="IPR057670">
    <property type="entry name" value="SH3_retrovirus"/>
</dbReference>
<dbReference type="SUPFAM" id="SSF57756">
    <property type="entry name" value="Retrovirus zinc finger-like domains"/>
    <property type="match status" value="1"/>
</dbReference>
<dbReference type="Gene3D" id="4.10.60.10">
    <property type="entry name" value="Zinc finger, CCHC-type"/>
    <property type="match status" value="1"/>
</dbReference>
<evidence type="ECO:0000259" key="7">
    <source>
        <dbReference type="PROSITE" id="PS50158"/>
    </source>
</evidence>
<keyword evidence="4" id="KW-0378">Hydrolase</keyword>
<dbReference type="SUPFAM" id="SSF53098">
    <property type="entry name" value="Ribonuclease H-like"/>
    <property type="match status" value="1"/>
</dbReference>
<dbReference type="PROSITE" id="PS50994">
    <property type="entry name" value="INTEGRASE"/>
    <property type="match status" value="1"/>
</dbReference>
<dbReference type="Pfam" id="PF22936">
    <property type="entry name" value="Pol_BBD"/>
    <property type="match status" value="1"/>
</dbReference>
<keyword evidence="5" id="KW-0862">Zinc</keyword>
<dbReference type="SUPFAM" id="SSF56672">
    <property type="entry name" value="DNA/RNA polymerases"/>
    <property type="match status" value="1"/>
</dbReference>
<sequence>MGESSSFAQVCIPKFDGDYDHWSMLMENLLRSKEYWRVVTAGVQEPAEGTELTAEQTKVLDDSRLRDLKAKNYLFNSIDKTILKTITSKATAKELWDSMKMKFQGNARVQKAQLQSLRRSFEILEMKEGEAVTDYFGRVMVVANAMRNCGESMPDEKIVEKILRTLTERFNYVVCSIEESKDISLLSVDALQSSLLVHEQKFHKKPAVEEDQVLKVTYESGSRGGRGQGRGYFGRGRGRGGRGWSRDTVECYKCHRLGHYRSECPEWNNQHQQAHFSASVDMKDDVLLMAWMDEDEMVFHEEEKESEVAIIPKIFQSKEPEEPDYAMALLEPAADESRYDSWWFLDSGCSNHMTGNKEWFISIETTGTGLVKLGNGTKLEVKGRGPIRVKTDLQALVIQDTYYVPGLKTNLLSLGQLQQKGLEFLIKGNVCRVYHETKGLIMNVHMKTNRMFVVHSELPGKQMESELQCLQITAADTATLTLWHRRYGHISFQGLIGLQKKNMVTGLPVLKGTPGVCATCLAGKQHRKPFPKKSQWRASRKLELLHADLCGPITPISNGGKRYVFTIIDDFSKKLWVFFLAQKSETLGVFKNFKAQVEKEVGAGICCLRTDRGGEFILGEFQTLCEEAGIRRQLTAALTPQQNGVAERKNRAIMNMVRCLLSDTKVPAVFWPEAVLWTTHVLNRSPTVAHEHKTPQEVWTGQPPSVDHFKVFGCIGHVHIPDKQRRKLDDKSQPCIFLGLSSESKAYKLYNPLTKKLIVSRDVVFDESQGWSWDKEAQPVDTSLVWEGDDEDWYASDDEEADEKSDDAVVTSSQSTTTATLTSPTLETNEEEESVEDSSHNTDSGSTSTGLGSRVRKPPAHLQDYDLNYAADWCAMVAVTEDPLTYEEASKDEKWNKAMQVEMTSIKKNDTWELTVLPEGARCIGLKWVYKTKLKEDGLLDKHKARVVAKGFSQQHGIDFTEVFAPVARWDTIRTFLALAAAHGWPVFQLDVKSAFLNGTLTEEVYVEQPKGFVIAGEEHKVYRLKKALYGLKQAPRAWYSRIEGYFVAHGFQKCPYEHTLFVKKIGKSILLVSLYVDDLMFAGNDPQLIAAFKQSMEAEFEMTDLGRMKYFLGVEVSQCKSGIFISQQKYTREVLERFKLLECNHVKNPMTPGLKFTKAGDGILVNSTEYKQLIGSLLYITATRPDIMYSVCLLSRFMENPTRQHMLAAKRVLRYLKGTLGYGVLYIREAGEESLQGFTDSDYAGDVDDRKSTSGYVFFLAGGAVSWASKKQPVVTLSTTEAEFVAASFCATQCVWLRRVLCQMGWGESVKDSTTIYCDNNSTIKLSKNPVFHGRSKHIDVRFHFLRDLANEGVVELEYIGTGEQVADVMTKPLKLEMFQLMRERLGVCNGDEVE</sequence>
<dbReference type="PANTHER" id="PTHR42648:SF18">
    <property type="entry name" value="RETROTRANSPOSON, UNCLASSIFIED-LIKE PROTEIN"/>
    <property type="match status" value="1"/>
</dbReference>
<feature type="compositionally biased region" description="Acidic residues" evidence="6">
    <location>
        <begin position="795"/>
        <end position="805"/>
    </location>
</feature>
<evidence type="ECO:0000256" key="1">
    <source>
        <dbReference type="ARBA" id="ARBA00022670"/>
    </source>
</evidence>
<reference evidence="9 10" key="1">
    <citation type="submission" date="2024-04" db="EMBL/GenBank/DDBJ databases">
        <authorList>
            <person name="Fracassetti M."/>
        </authorList>
    </citation>
    <scope>NUCLEOTIDE SEQUENCE [LARGE SCALE GENOMIC DNA]</scope>
</reference>
<dbReference type="InterPro" id="IPR001878">
    <property type="entry name" value="Znf_CCHC"/>
</dbReference>
<accession>A0AAV2GFX6</accession>
<gene>
    <name evidence="9" type="ORF">LTRI10_LOCUS49092</name>
</gene>
<dbReference type="Pfam" id="PF13976">
    <property type="entry name" value="gag_pre-integrs"/>
    <property type="match status" value="1"/>
</dbReference>
<keyword evidence="10" id="KW-1185">Reference proteome</keyword>
<dbReference type="InterPro" id="IPR036397">
    <property type="entry name" value="RNaseH_sf"/>
</dbReference>
<dbReference type="Pfam" id="PF25597">
    <property type="entry name" value="SH3_retrovirus"/>
    <property type="match status" value="1"/>
</dbReference>
<dbReference type="InterPro" id="IPR043502">
    <property type="entry name" value="DNA/RNA_pol_sf"/>
</dbReference>
<dbReference type="GO" id="GO:0004190">
    <property type="term" value="F:aspartic-type endopeptidase activity"/>
    <property type="evidence" value="ECO:0007669"/>
    <property type="project" value="UniProtKB-KW"/>
</dbReference>
<dbReference type="GO" id="GO:0015074">
    <property type="term" value="P:DNA integration"/>
    <property type="evidence" value="ECO:0007669"/>
    <property type="project" value="InterPro"/>
</dbReference>
<name>A0AAV2GFX6_9ROSI</name>
<dbReference type="InterPro" id="IPR013103">
    <property type="entry name" value="RVT_2"/>
</dbReference>
<dbReference type="GO" id="GO:0003676">
    <property type="term" value="F:nucleic acid binding"/>
    <property type="evidence" value="ECO:0007669"/>
    <property type="project" value="InterPro"/>
</dbReference>
<dbReference type="InterPro" id="IPR054722">
    <property type="entry name" value="PolX-like_BBD"/>
</dbReference>
<dbReference type="CDD" id="cd09272">
    <property type="entry name" value="RNase_HI_RT_Ty1"/>
    <property type="match status" value="1"/>
</dbReference>
<evidence type="ECO:0008006" key="11">
    <source>
        <dbReference type="Google" id="ProtNLM"/>
    </source>
</evidence>
<evidence type="ECO:0000256" key="6">
    <source>
        <dbReference type="SAM" id="MobiDB-lite"/>
    </source>
</evidence>
<evidence type="ECO:0000256" key="5">
    <source>
        <dbReference type="PROSITE-ProRule" id="PRU00047"/>
    </source>
</evidence>
<evidence type="ECO:0000313" key="10">
    <source>
        <dbReference type="Proteomes" id="UP001497516"/>
    </source>
</evidence>
<keyword evidence="3" id="KW-0064">Aspartyl protease</keyword>